<dbReference type="GO" id="GO:0003723">
    <property type="term" value="F:RNA binding"/>
    <property type="evidence" value="ECO:0007669"/>
    <property type="project" value="UniProtKB-UniRule"/>
</dbReference>
<evidence type="ECO:0000313" key="8">
    <source>
        <dbReference type="EMBL" id="MVX61754.1"/>
    </source>
</evidence>
<feature type="binding site" evidence="5">
    <location>
        <position position="596"/>
    </location>
    <ligand>
        <name>S-adenosyl-L-methionine</name>
        <dbReference type="ChEBI" id="CHEBI:59789"/>
    </ligand>
</feature>
<evidence type="ECO:0000256" key="4">
    <source>
        <dbReference type="ARBA" id="ARBA00022884"/>
    </source>
</evidence>
<dbReference type="Gene3D" id="1.10.940.10">
    <property type="entry name" value="NusB-like"/>
    <property type="match status" value="1"/>
</dbReference>
<keyword evidence="4 5" id="KW-0694">RNA-binding</keyword>
<comment type="caution">
    <text evidence="8">The sequence shown here is derived from an EMBL/GenBank/DDBJ whole genome shotgun (WGS) entry which is preliminary data.</text>
</comment>
<comment type="caution">
    <text evidence="5">Lacks conserved residue(s) required for the propagation of feature annotation.</text>
</comment>
<feature type="domain" description="SAM-dependent MTase RsmB/NOP-type" evidence="7">
    <location>
        <begin position="441"/>
        <end position="728"/>
    </location>
</feature>
<dbReference type="PANTHER" id="PTHR22807">
    <property type="entry name" value="NOP2 YEAST -RELATED NOL1/NOP2/FMU SUN DOMAIN-CONTAINING"/>
    <property type="match status" value="1"/>
</dbReference>
<feature type="compositionally biased region" description="Basic and acidic residues" evidence="6">
    <location>
        <begin position="87"/>
        <end position="118"/>
    </location>
</feature>
<protein>
    <recommendedName>
        <fullName evidence="7">SAM-dependent MTase RsmB/NOP-type domain-containing protein</fullName>
    </recommendedName>
</protein>
<dbReference type="EMBL" id="WSRR01000030">
    <property type="protein sequence ID" value="MVX61754.1"/>
    <property type="molecule type" value="Genomic_DNA"/>
</dbReference>
<dbReference type="SUPFAM" id="SSF53335">
    <property type="entry name" value="S-adenosyl-L-methionine-dependent methyltransferases"/>
    <property type="match status" value="1"/>
</dbReference>
<feature type="compositionally biased region" description="Basic and acidic residues" evidence="6">
    <location>
        <begin position="132"/>
        <end position="230"/>
    </location>
</feature>
<dbReference type="InterPro" id="IPR035926">
    <property type="entry name" value="NusB-like_sf"/>
</dbReference>
<dbReference type="Proteomes" id="UP000463388">
    <property type="component" value="Unassembled WGS sequence"/>
</dbReference>
<dbReference type="PRINTS" id="PR02008">
    <property type="entry name" value="RCMTFAMILY"/>
</dbReference>
<evidence type="ECO:0000256" key="6">
    <source>
        <dbReference type="SAM" id="MobiDB-lite"/>
    </source>
</evidence>
<keyword evidence="2 5" id="KW-0808">Transferase</keyword>
<dbReference type="Gene3D" id="3.40.50.150">
    <property type="entry name" value="Vaccinia Virus protein VP39"/>
    <property type="match status" value="1"/>
</dbReference>
<dbReference type="InterPro" id="IPR049560">
    <property type="entry name" value="MeTrfase_RsmB-F_NOP2_cat"/>
</dbReference>
<feature type="compositionally biased region" description="Basic and acidic residues" evidence="6">
    <location>
        <begin position="241"/>
        <end position="251"/>
    </location>
</feature>
<dbReference type="GO" id="GO:0006355">
    <property type="term" value="P:regulation of DNA-templated transcription"/>
    <property type="evidence" value="ECO:0007669"/>
    <property type="project" value="InterPro"/>
</dbReference>
<evidence type="ECO:0000256" key="3">
    <source>
        <dbReference type="ARBA" id="ARBA00022691"/>
    </source>
</evidence>
<evidence type="ECO:0000256" key="1">
    <source>
        <dbReference type="ARBA" id="ARBA00022603"/>
    </source>
</evidence>
<keyword evidence="9" id="KW-1185">Reference proteome</keyword>
<dbReference type="InterPro" id="IPR001678">
    <property type="entry name" value="MeTrfase_RsmB-F_NOP2_dom"/>
</dbReference>
<evidence type="ECO:0000259" key="7">
    <source>
        <dbReference type="PROSITE" id="PS51686"/>
    </source>
</evidence>
<feature type="compositionally biased region" description="Gly residues" evidence="6">
    <location>
        <begin position="119"/>
        <end position="131"/>
    </location>
</feature>
<evidence type="ECO:0000313" key="9">
    <source>
        <dbReference type="Proteomes" id="UP000463388"/>
    </source>
</evidence>
<dbReference type="SUPFAM" id="SSF48013">
    <property type="entry name" value="NusB-like"/>
    <property type="match status" value="1"/>
</dbReference>
<feature type="compositionally biased region" description="Basic and acidic residues" evidence="6">
    <location>
        <begin position="20"/>
        <end position="45"/>
    </location>
</feature>
<feature type="binding site" evidence="5">
    <location>
        <position position="615"/>
    </location>
    <ligand>
        <name>S-adenosyl-L-methionine</name>
        <dbReference type="ChEBI" id="CHEBI:59789"/>
    </ligand>
</feature>
<organism evidence="8 9">
    <name type="scientific">Adlercreutzia mucosicola</name>
    <dbReference type="NCBI Taxonomy" id="580026"/>
    <lineage>
        <taxon>Bacteria</taxon>
        <taxon>Bacillati</taxon>
        <taxon>Actinomycetota</taxon>
        <taxon>Coriobacteriia</taxon>
        <taxon>Eggerthellales</taxon>
        <taxon>Eggerthellaceae</taxon>
        <taxon>Adlercreutzia</taxon>
    </lineage>
</organism>
<evidence type="ECO:0000256" key="2">
    <source>
        <dbReference type="ARBA" id="ARBA00022679"/>
    </source>
</evidence>
<dbReference type="AlphaFoldDB" id="A0A6N8JRE1"/>
<dbReference type="InterPro" id="IPR006027">
    <property type="entry name" value="NusB_RsmB_TIM44"/>
</dbReference>
<proteinExistence type="inferred from homology"/>
<dbReference type="Pfam" id="PF01029">
    <property type="entry name" value="NusB"/>
    <property type="match status" value="1"/>
</dbReference>
<dbReference type="InterPro" id="IPR023267">
    <property type="entry name" value="RCMT"/>
</dbReference>
<accession>A0A6N8JRE1</accession>
<keyword evidence="1 5" id="KW-0489">Methyltransferase</keyword>
<reference evidence="8 9" key="1">
    <citation type="submission" date="2019-12" db="EMBL/GenBank/DDBJ databases">
        <title>Microbes associate with the intestines of laboratory mice.</title>
        <authorList>
            <person name="Navarre W."/>
            <person name="Wong E."/>
        </authorList>
    </citation>
    <scope>NUCLEOTIDE SEQUENCE [LARGE SCALE GENOMIC DNA]</scope>
    <source>
        <strain evidence="8 9">NM66_B29</strain>
    </source>
</reference>
<keyword evidence="3 5" id="KW-0949">S-adenosyl-L-methionine</keyword>
<dbReference type="InterPro" id="IPR029063">
    <property type="entry name" value="SAM-dependent_MTases_sf"/>
</dbReference>
<dbReference type="PANTHER" id="PTHR22807:SF53">
    <property type="entry name" value="RIBOSOMAL RNA SMALL SUBUNIT METHYLTRANSFERASE B-RELATED"/>
    <property type="match status" value="1"/>
</dbReference>
<feature type="binding site" evidence="5">
    <location>
        <position position="569"/>
    </location>
    <ligand>
        <name>S-adenosyl-L-methionine</name>
        <dbReference type="ChEBI" id="CHEBI:59789"/>
    </ligand>
</feature>
<dbReference type="PROSITE" id="PS51686">
    <property type="entry name" value="SAM_MT_RSMB_NOP"/>
    <property type="match status" value="1"/>
</dbReference>
<dbReference type="GO" id="GO:0008173">
    <property type="term" value="F:RNA methyltransferase activity"/>
    <property type="evidence" value="ECO:0007669"/>
    <property type="project" value="InterPro"/>
</dbReference>
<comment type="similarity">
    <text evidence="5">Belongs to the class I-like SAM-binding methyltransferase superfamily. RsmB/NOP family.</text>
</comment>
<gene>
    <name evidence="8" type="ORF">GKZ27_09885</name>
</gene>
<feature type="region of interest" description="Disordered" evidence="6">
    <location>
        <begin position="1"/>
        <end position="268"/>
    </location>
</feature>
<dbReference type="GO" id="GO:0001510">
    <property type="term" value="P:RNA methylation"/>
    <property type="evidence" value="ECO:0007669"/>
    <property type="project" value="InterPro"/>
</dbReference>
<dbReference type="Pfam" id="PF01189">
    <property type="entry name" value="Methyltr_RsmB-F"/>
    <property type="match status" value="1"/>
</dbReference>
<feature type="active site" description="Nucleophile" evidence="5">
    <location>
        <position position="668"/>
    </location>
</feature>
<feature type="compositionally biased region" description="Basic and acidic residues" evidence="6">
    <location>
        <begin position="66"/>
        <end position="79"/>
    </location>
</feature>
<evidence type="ECO:0000256" key="5">
    <source>
        <dbReference type="PROSITE-ProRule" id="PRU01023"/>
    </source>
</evidence>
<sequence length="729" mass="79259">MASAPWRLLPLQPACPRCGARKELGPVHNDHRSHNQRRSYDRASQGDRNAQGGARQNRGPRSGGPRGDRDFRGPKRDGSGFKGPRGPKRDDGRDDGFRKGGPRDDRGPRKDFRDRDGKPGGFRGGKPGGPRGARDFRGPKRDGKPGGFRKDDRGPRKDGPRDGKPFEKRSFDGDRPRGPRRDFHDRDGRPTGDRGPRKDFAPRGEDGPRKDDRGPRRDSRERSHPREVFVDGKLMAAPDQEEPRSREDRDGGFGGGNRAGGPRRDAVQGVKARHATTARQLALAALHQMRGRDAFAQDIIAKTIDTSRISREDRAFATRLVLGVASTRGTLEEIVSGCMDSPQDAAPAVRDALCLSAYEIIFLQKSPHAAVDQGVELVKSVAPRAGGLANAVLRRVVRAKERFPFGDPRTDIAAYARLHGFPVWLAERLIAELGPQGARDFMVASNEPAPVYIAVNAAKVADDAEVTSVLAAAHGEPEPVAVGGRPVPGCYRVCSGVPLLDGRVRRMFSQGLLLVSDATSQAVAGLVVGEDAPASFLEIGAGRATKTILDQSVSCRRFGHQISDYVTVDLHAFKTKVLEERVKEYGVDVAESIIGDATDLTELVGERTFDRVFIDSPCTGLGTLRRHADIRWRLRPETIEEAAELDARLLASAAPHVAEAGILAYATCTITHEENADAVEKFLATEAGAAFEVIPYTDPELGIETPFFSVTLEPGSPDAHFLALLRRKA</sequence>
<name>A0A6N8JRE1_9ACTN</name>